<protein>
    <submittedName>
        <fullName evidence="2">Uncharacterized protein</fullName>
    </submittedName>
</protein>
<gene>
    <name evidence="2" type="ORF">XNOV1_A011233</name>
</gene>
<feature type="compositionally biased region" description="Polar residues" evidence="1">
    <location>
        <begin position="70"/>
        <end position="81"/>
    </location>
</feature>
<keyword evidence="3" id="KW-1185">Reference proteome</keyword>
<sequence length="96" mass="11002">MTSFSRSAAENRTTTAVNNGDLLLLLRVRMMILLMMMKRRRMVTAQRERPVCVSSALRSKPVQQQVVYLQSDSAERSSNPDLRSESAEDLRENRTN</sequence>
<evidence type="ECO:0000313" key="3">
    <source>
        <dbReference type="Proteomes" id="UP001178508"/>
    </source>
</evidence>
<evidence type="ECO:0000256" key="1">
    <source>
        <dbReference type="SAM" id="MobiDB-lite"/>
    </source>
</evidence>
<dbReference type="AlphaFoldDB" id="A0AAV1FFN6"/>
<accession>A0AAV1FFN6</accession>
<organism evidence="2 3">
    <name type="scientific">Xyrichtys novacula</name>
    <name type="common">Pearly razorfish</name>
    <name type="synonym">Hemipteronotus novacula</name>
    <dbReference type="NCBI Taxonomy" id="13765"/>
    <lineage>
        <taxon>Eukaryota</taxon>
        <taxon>Metazoa</taxon>
        <taxon>Chordata</taxon>
        <taxon>Craniata</taxon>
        <taxon>Vertebrata</taxon>
        <taxon>Euteleostomi</taxon>
        <taxon>Actinopterygii</taxon>
        <taxon>Neopterygii</taxon>
        <taxon>Teleostei</taxon>
        <taxon>Neoteleostei</taxon>
        <taxon>Acanthomorphata</taxon>
        <taxon>Eupercaria</taxon>
        <taxon>Labriformes</taxon>
        <taxon>Labridae</taxon>
        <taxon>Xyrichtys</taxon>
    </lineage>
</organism>
<evidence type="ECO:0000313" key="2">
    <source>
        <dbReference type="EMBL" id="CAJ1059579.1"/>
    </source>
</evidence>
<name>A0AAV1FFN6_XYRNO</name>
<proteinExistence type="predicted"/>
<reference evidence="2" key="1">
    <citation type="submission" date="2023-08" db="EMBL/GenBank/DDBJ databases">
        <authorList>
            <person name="Alioto T."/>
            <person name="Alioto T."/>
            <person name="Gomez Garrido J."/>
        </authorList>
    </citation>
    <scope>NUCLEOTIDE SEQUENCE</scope>
</reference>
<feature type="region of interest" description="Disordered" evidence="1">
    <location>
        <begin position="70"/>
        <end position="96"/>
    </location>
</feature>
<feature type="compositionally biased region" description="Basic and acidic residues" evidence="1">
    <location>
        <begin position="82"/>
        <end position="96"/>
    </location>
</feature>
<dbReference type="EMBL" id="OY660870">
    <property type="protein sequence ID" value="CAJ1059579.1"/>
    <property type="molecule type" value="Genomic_DNA"/>
</dbReference>
<dbReference type="Proteomes" id="UP001178508">
    <property type="component" value="Chromosome 7"/>
</dbReference>